<evidence type="ECO:0008006" key="3">
    <source>
        <dbReference type="Google" id="ProtNLM"/>
    </source>
</evidence>
<proteinExistence type="predicted"/>
<protein>
    <recommendedName>
        <fullName evidence="3">Transposase IS111A/IS1328/IS1533 N-terminal domain-containing protein</fullName>
    </recommendedName>
</protein>
<reference evidence="1 2" key="1">
    <citation type="submission" date="2024-09" db="EMBL/GenBank/DDBJ databases">
        <title>Paenibacillus zeirhizospherea sp. nov., isolated from surface of the maize (Zea mays) roots in a horticulture field, Hungary.</title>
        <authorList>
            <person name="Marton D."/>
            <person name="Farkas M."/>
            <person name="Bedics A."/>
            <person name="Toth E."/>
            <person name="Tancsics A."/>
            <person name="Boka K."/>
            <person name="Marati G."/>
            <person name="Kriszt B."/>
            <person name="Cserhati M."/>
        </authorList>
    </citation>
    <scope>NUCLEOTIDE SEQUENCE [LARGE SCALE GENOMIC DNA]</scope>
    <source>
        <strain evidence="1 2">JCM 18446</strain>
    </source>
</reference>
<dbReference type="Proteomes" id="UP001580430">
    <property type="component" value="Unassembled WGS sequence"/>
</dbReference>
<organism evidence="1 2">
    <name type="scientific">Paenibacillus medicaginis</name>
    <dbReference type="NCBI Taxonomy" id="1470560"/>
    <lineage>
        <taxon>Bacteria</taxon>
        <taxon>Bacillati</taxon>
        <taxon>Bacillota</taxon>
        <taxon>Bacilli</taxon>
        <taxon>Bacillales</taxon>
        <taxon>Paenibacillaceae</taxon>
        <taxon>Paenibacillus</taxon>
    </lineage>
</organism>
<dbReference type="RefSeq" id="WP_375518171.1">
    <property type="nucleotide sequence ID" value="NZ_JBHIRY010000001.1"/>
</dbReference>
<evidence type="ECO:0000313" key="1">
    <source>
        <dbReference type="EMBL" id="MFB5758918.1"/>
    </source>
</evidence>
<sequence>MIKELRENFKELAISDHAVKRAKERFQRKDKQDALHYCKSLLGDIKWIKYMGETVCDHGKRAQYVYNR</sequence>
<comment type="caution">
    <text evidence="1">The sequence shown here is derived from an EMBL/GenBank/DDBJ whole genome shotgun (WGS) entry which is preliminary data.</text>
</comment>
<accession>A0ABV5BUG6</accession>
<name>A0ABV5BUG6_9BACL</name>
<dbReference type="EMBL" id="JBHIRY010000001">
    <property type="protein sequence ID" value="MFB5758918.1"/>
    <property type="molecule type" value="Genomic_DNA"/>
</dbReference>
<evidence type="ECO:0000313" key="2">
    <source>
        <dbReference type="Proteomes" id="UP001580430"/>
    </source>
</evidence>
<keyword evidence="2" id="KW-1185">Reference proteome</keyword>
<gene>
    <name evidence="1" type="ORF">ACE5LO_00785</name>
</gene>